<evidence type="ECO:0000313" key="10">
    <source>
        <dbReference type="EMBL" id="MTK20732.1"/>
    </source>
</evidence>
<evidence type="ECO:0000256" key="5">
    <source>
        <dbReference type="ARBA" id="ARBA00022777"/>
    </source>
</evidence>
<comment type="catalytic activity">
    <reaction evidence="8">
        <text>L-tyrosyl-[protein] + ATP = O-phospho-L-tyrosyl-[protein] + ADP + H(+)</text>
        <dbReference type="Rhea" id="RHEA:10596"/>
        <dbReference type="Rhea" id="RHEA-COMP:10136"/>
        <dbReference type="Rhea" id="RHEA-COMP:20101"/>
        <dbReference type="ChEBI" id="CHEBI:15378"/>
        <dbReference type="ChEBI" id="CHEBI:30616"/>
        <dbReference type="ChEBI" id="CHEBI:46858"/>
        <dbReference type="ChEBI" id="CHEBI:61978"/>
        <dbReference type="ChEBI" id="CHEBI:456216"/>
        <dbReference type="EC" id="2.7.10.2"/>
    </reaction>
</comment>
<dbReference type="PANTHER" id="PTHR32309:SF13">
    <property type="entry name" value="FERRIC ENTEROBACTIN TRANSPORT PROTEIN FEPE"/>
    <property type="match status" value="1"/>
</dbReference>
<evidence type="ECO:0000256" key="4">
    <source>
        <dbReference type="ARBA" id="ARBA00022741"/>
    </source>
</evidence>
<comment type="similarity">
    <text evidence="1">Belongs to the CpsD/CapB family.</text>
</comment>
<organism evidence="10 11">
    <name type="scientific">Turicibacter sanguinis</name>
    <dbReference type="NCBI Taxonomy" id="154288"/>
    <lineage>
        <taxon>Bacteria</taxon>
        <taxon>Bacillati</taxon>
        <taxon>Bacillota</taxon>
        <taxon>Erysipelotrichia</taxon>
        <taxon>Erysipelotrichales</taxon>
        <taxon>Turicibacteraceae</taxon>
        <taxon>Turicibacter</taxon>
    </lineage>
</organism>
<keyword evidence="3 10" id="KW-0808">Transferase</keyword>
<feature type="domain" description="AAA" evidence="9">
    <location>
        <begin position="36"/>
        <end position="194"/>
    </location>
</feature>
<gene>
    <name evidence="10" type="ORF">GMA92_04670</name>
</gene>
<dbReference type="GO" id="GO:0005886">
    <property type="term" value="C:plasma membrane"/>
    <property type="evidence" value="ECO:0007669"/>
    <property type="project" value="UniProtKB-ARBA"/>
</dbReference>
<dbReference type="AlphaFoldDB" id="A0A9X4XDT5"/>
<keyword evidence="5" id="KW-0418">Kinase</keyword>
<protein>
    <recommendedName>
        <fullName evidence="2">non-specific protein-tyrosine kinase</fullName>
        <ecNumber evidence="2">2.7.10.2</ecNumber>
    </recommendedName>
</protein>
<dbReference type="NCBIfam" id="TIGR01007">
    <property type="entry name" value="eps_fam"/>
    <property type="match status" value="1"/>
</dbReference>
<dbReference type="Proteomes" id="UP000487649">
    <property type="component" value="Unassembled WGS sequence"/>
</dbReference>
<dbReference type="Pfam" id="PF13614">
    <property type="entry name" value="AAA_31"/>
    <property type="match status" value="1"/>
</dbReference>
<dbReference type="FunFam" id="3.40.50.300:FF:000527">
    <property type="entry name" value="Tyrosine-protein kinase etk"/>
    <property type="match status" value="1"/>
</dbReference>
<evidence type="ECO:0000256" key="7">
    <source>
        <dbReference type="ARBA" id="ARBA00023137"/>
    </source>
</evidence>
<dbReference type="InterPro" id="IPR027417">
    <property type="entry name" value="P-loop_NTPase"/>
</dbReference>
<evidence type="ECO:0000256" key="2">
    <source>
        <dbReference type="ARBA" id="ARBA00011903"/>
    </source>
</evidence>
<dbReference type="PANTHER" id="PTHR32309">
    <property type="entry name" value="TYROSINE-PROTEIN KINASE"/>
    <property type="match status" value="1"/>
</dbReference>
<dbReference type="CDD" id="cd05387">
    <property type="entry name" value="BY-kinase"/>
    <property type="match status" value="1"/>
</dbReference>
<dbReference type="GO" id="GO:0004715">
    <property type="term" value="F:non-membrane spanning protein tyrosine kinase activity"/>
    <property type="evidence" value="ECO:0007669"/>
    <property type="project" value="UniProtKB-EC"/>
</dbReference>
<evidence type="ECO:0000256" key="8">
    <source>
        <dbReference type="ARBA" id="ARBA00051245"/>
    </source>
</evidence>
<keyword evidence="7" id="KW-0829">Tyrosine-protein kinase</keyword>
<evidence type="ECO:0000259" key="9">
    <source>
        <dbReference type="Pfam" id="PF13614"/>
    </source>
</evidence>
<evidence type="ECO:0000313" key="11">
    <source>
        <dbReference type="Proteomes" id="UP000487649"/>
    </source>
</evidence>
<dbReference type="GO" id="GO:0042802">
    <property type="term" value="F:identical protein binding"/>
    <property type="evidence" value="ECO:0007669"/>
    <property type="project" value="UniProtKB-ARBA"/>
</dbReference>
<dbReference type="Gene3D" id="3.40.50.300">
    <property type="entry name" value="P-loop containing nucleotide triphosphate hydrolases"/>
    <property type="match status" value="1"/>
</dbReference>
<evidence type="ECO:0000256" key="6">
    <source>
        <dbReference type="ARBA" id="ARBA00022840"/>
    </source>
</evidence>
<dbReference type="SUPFAM" id="SSF52540">
    <property type="entry name" value="P-loop containing nucleoside triphosphate hydrolases"/>
    <property type="match status" value="1"/>
</dbReference>
<dbReference type="EMBL" id="WMQE01000007">
    <property type="protein sequence ID" value="MTK20732.1"/>
    <property type="molecule type" value="Genomic_DNA"/>
</dbReference>
<dbReference type="GO" id="GO:0005524">
    <property type="term" value="F:ATP binding"/>
    <property type="evidence" value="ECO:0007669"/>
    <property type="project" value="UniProtKB-KW"/>
</dbReference>
<dbReference type="InterPro" id="IPR005702">
    <property type="entry name" value="Wzc-like_C"/>
</dbReference>
<dbReference type="InterPro" id="IPR050445">
    <property type="entry name" value="Bact_polysacc_biosynth/exp"/>
</dbReference>
<proteinExistence type="inferred from homology"/>
<name>A0A9X4XDT5_9FIRM</name>
<reference evidence="10 11" key="1">
    <citation type="journal article" date="2019" name="Nat. Med.">
        <title>A library of human gut bacterial isolates paired with longitudinal multiomics data enables mechanistic microbiome research.</title>
        <authorList>
            <person name="Poyet M."/>
            <person name="Groussin M."/>
            <person name="Gibbons S.M."/>
            <person name="Avila-Pacheco J."/>
            <person name="Jiang X."/>
            <person name="Kearney S.M."/>
            <person name="Perrotta A.R."/>
            <person name="Berdy B."/>
            <person name="Zhao S."/>
            <person name="Lieberman T.D."/>
            <person name="Swanson P.K."/>
            <person name="Smith M."/>
            <person name="Roesemann S."/>
            <person name="Alexander J.E."/>
            <person name="Rich S.A."/>
            <person name="Livny J."/>
            <person name="Vlamakis H."/>
            <person name="Clish C."/>
            <person name="Bullock K."/>
            <person name="Deik A."/>
            <person name="Scott J."/>
            <person name="Pierce K.A."/>
            <person name="Xavier R.J."/>
            <person name="Alm E.J."/>
        </authorList>
    </citation>
    <scope>NUCLEOTIDE SEQUENCE [LARGE SCALE GENOMIC DNA]</scope>
    <source>
        <strain evidence="10 11">BIOML-A198</strain>
    </source>
</reference>
<dbReference type="InterPro" id="IPR025669">
    <property type="entry name" value="AAA_dom"/>
</dbReference>
<dbReference type="EC" id="2.7.10.2" evidence="2"/>
<sequence length="233" mass="25377">MMSDLITISNPKSPVAEAYRTLRTNIQFSNIDGNLQTICVTSSGPGEGKSTTISNLAETFAQAGNRVAIIDCDLRKPRLHRIFKLTNTKGVTTLLSGQSEIEDMIQVAGSDLTVITSGPIPPNPSELLGSKRMKDLLEVLKKRYDIVLIDAPPVGLVTDAAILSAIVDGIILVVASGKTDIDGAKRAKKLLENVGARILGVTMTMIPVSKKGYYGYQYYGYYEENELKKKRRN</sequence>
<keyword evidence="6" id="KW-0067">ATP-binding</keyword>
<evidence type="ECO:0000256" key="3">
    <source>
        <dbReference type="ARBA" id="ARBA00022679"/>
    </source>
</evidence>
<comment type="caution">
    <text evidence="10">The sequence shown here is derived from an EMBL/GenBank/DDBJ whole genome shotgun (WGS) entry which is preliminary data.</text>
</comment>
<keyword evidence="4" id="KW-0547">Nucleotide-binding</keyword>
<accession>A0A9X4XDT5</accession>
<evidence type="ECO:0000256" key="1">
    <source>
        <dbReference type="ARBA" id="ARBA00007316"/>
    </source>
</evidence>